<dbReference type="CDD" id="cd05006">
    <property type="entry name" value="SIS_GmhA"/>
    <property type="match status" value="1"/>
</dbReference>
<reference evidence="2 3" key="1">
    <citation type="submission" date="2023-02" db="EMBL/GenBank/DDBJ databases">
        <title>Dictyobacter halimunensis sp. nov., a new member of the class Ktedonobacteria from forest soil in a geothermal area.</title>
        <authorList>
            <person name="Rachmania M.K."/>
            <person name="Ningsih F."/>
            <person name="Sakai Y."/>
            <person name="Yabe S."/>
            <person name="Yokota A."/>
            <person name="Sjamsuridzal W."/>
        </authorList>
    </citation>
    <scope>NUCLEOTIDE SEQUENCE [LARGE SCALE GENOMIC DNA]</scope>
    <source>
        <strain evidence="2 3">S3.2.2.5</strain>
    </source>
</reference>
<dbReference type="Pfam" id="PF13580">
    <property type="entry name" value="SIS_2"/>
    <property type="match status" value="1"/>
</dbReference>
<sequence length="219" mass="23897">MDRDSHISSMVTTPSMTDSTVNWEQKIQQSLTIHHQVLESAFHSLYSEVSSLAQIVQKLIFTLQSGHRVLVIGNGGSAAEAQHFASELVGRFKLERQPYAVIALTTDTSILTAIANDYGYQDVFMRQVYALGQPGDMLLVFSTSGESPNVLSAVHAAEHCHMQTVAITGTHTNQLAHLAQLTVGVAQEDVATIQEIHMVVTHLLCDLTEACLASQETPR</sequence>
<dbReference type="InterPro" id="IPR050099">
    <property type="entry name" value="SIS_GmhA/DiaA_subfam"/>
</dbReference>
<feature type="domain" description="SIS" evidence="1">
    <location>
        <begin position="59"/>
        <end position="218"/>
    </location>
</feature>
<dbReference type="PANTHER" id="PTHR30390">
    <property type="entry name" value="SEDOHEPTULOSE 7-PHOSPHATE ISOMERASE / DNAA INITIATOR-ASSOCIATING FACTOR FOR REPLICATION INITIATION"/>
    <property type="match status" value="1"/>
</dbReference>
<dbReference type="PANTHER" id="PTHR30390:SF6">
    <property type="entry name" value="DNAA INITIATOR-ASSOCIATING PROTEIN DIAA"/>
    <property type="match status" value="1"/>
</dbReference>
<name>A0ABQ6FPC8_9CHLR</name>
<gene>
    <name evidence="2" type="primary">gmhA_3</name>
    <name evidence="2" type="ORF">KDH_29680</name>
</gene>
<proteinExistence type="predicted"/>
<dbReference type="EMBL" id="BSRI01000002">
    <property type="protein sequence ID" value="GLV56125.1"/>
    <property type="molecule type" value="Genomic_DNA"/>
</dbReference>
<protein>
    <submittedName>
        <fullName evidence="2">Phosphoheptose isomerase</fullName>
    </submittedName>
</protein>
<dbReference type="PROSITE" id="PS51464">
    <property type="entry name" value="SIS"/>
    <property type="match status" value="1"/>
</dbReference>
<dbReference type="RefSeq" id="WP_338251149.1">
    <property type="nucleotide sequence ID" value="NZ_BSRI01000002.1"/>
</dbReference>
<evidence type="ECO:0000259" key="1">
    <source>
        <dbReference type="PROSITE" id="PS51464"/>
    </source>
</evidence>
<keyword evidence="2" id="KW-0413">Isomerase</keyword>
<accession>A0ABQ6FPC8</accession>
<evidence type="ECO:0000313" key="3">
    <source>
        <dbReference type="Proteomes" id="UP001344906"/>
    </source>
</evidence>
<dbReference type="InterPro" id="IPR046348">
    <property type="entry name" value="SIS_dom_sf"/>
</dbReference>
<dbReference type="SUPFAM" id="SSF53697">
    <property type="entry name" value="SIS domain"/>
    <property type="match status" value="1"/>
</dbReference>
<dbReference type="GO" id="GO:0016853">
    <property type="term" value="F:isomerase activity"/>
    <property type="evidence" value="ECO:0007669"/>
    <property type="project" value="UniProtKB-KW"/>
</dbReference>
<dbReference type="Proteomes" id="UP001344906">
    <property type="component" value="Unassembled WGS sequence"/>
</dbReference>
<dbReference type="InterPro" id="IPR035461">
    <property type="entry name" value="GmhA/DiaA"/>
</dbReference>
<keyword evidence="3" id="KW-1185">Reference proteome</keyword>
<dbReference type="Gene3D" id="3.40.50.10490">
    <property type="entry name" value="Glucose-6-phosphate isomerase like protein, domain 1"/>
    <property type="match status" value="1"/>
</dbReference>
<evidence type="ECO:0000313" key="2">
    <source>
        <dbReference type="EMBL" id="GLV56125.1"/>
    </source>
</evidence>
<organism evidence="2 3">
    <name type="scientific">Dictyobacter halimunensis</name>
    <dbReference type="NCBI Taxonomy" id="3026934"/>
    <lineage>
        <taxon>Bacteria</taxon>
        <taxon>Bacillati</taxon>
        <taxon>Chloroflexota</taxon>
        <taxon>Ktedonobacteria</taxon>
        <taxon>Ktedonobacterales</taxon>
        <taxon>Dictyobacteraceae</taxon>
        <taxon>Dictyobacter</taxon>
    </lineage>
</organism>
<comment type="caution">
    <text evidence="2">The sequence shown here is derived from an EMBL/GenBank/DDBJ whole genome shotgun (WGS) entry which is preliminary data.</text>
</comment>
<dbReference type="InterPro" id="IPR001347">
    <property type="entry name" value="SIS_dom"/>
</dbReference>